<dbReference type="EMBL" id="JBICBM010000037">
    <property type="protein sequence ID" value="MFF9887750.1"/>
    <property type="molecule type" value="Genomic_DNA"/>
</dbReference>
<dbReference type="RefSeq" id="WP_051816234.1">
    <property type="nucleotide sequence ID" value="NZ_JBFACJ010000046.1"/>
</dbReference>
<evidence type="ECO:0000313" key="1">
    <source>
        <dbReference type="EMBL" id="MFF9887750.1"/>
    </source>
</evidence>
<dbReference type="Gene3D" id="1.25.40.10">
    <property type="entry name" value="Tetratricopeptide repeat domain"/>
    <property type="match status" value="1"/>
</dbReference>
<gene>
    <name evidence="1" type="ORF">ACF1HC_40280</name>
</gene>
<sequence>MPHRSLRPRPTAAPPGIPFTAALARSHLNAPQLVRAVNVKLDATGLPALHPTAAYNWCTGSMPRSPQVRSLVALTLSEATGTTVTADDLWGPSTRPRPVLSAADELLGHRRLPDVLNAAAHWSAETTVHADTQLAAPTTLFTAVWDATHQPPGQACAMRRSAPRVEPAMMTLLEEHLTSLRHLDDQTGGGPLPQRRVRIALSEVILLLRTSSHTPGLRTRLLHNAAGLSQLGGWMAFDSNLTAAAQRYQLLALRLARAADDTDTLSNILGMLAYQHAATGHPQEALRYATAAVEHAARSLPLVRARALGRLATAHAAAGDIDRFRRTHDQCRALITRRTPDDPPSLYYFTDDQLAAETGHALVELATTHSQRTRARTLLTEASDLLTPHVRQGGEAGYHRSAVLHGIHLARAHLLVRDTETTAAVLTHVATGLGGVQSPRCRALLRALRNQAGRRLRTAGHAHALEAVDRALSHT</sequence>
<name>A0ABW6Z9D3_9ACTN</name>
<dbReference type="Proteomes" id="UP001603418">
    <property type="component" value="Unassembled WGS sequence"/>
</dbReference>
<dbReference type="SUPFAM" id="SSF48452">
    <property type="entry name" value="TPR-like"/>
    <property type="match status" value="1"/>
</dbReference>
<dbReference type="InterPro" id="IPR011990">
    <property type="entry name" value="TPR-like_helical_dom_sf"/>
</dbReference>
<accession>A0ABW6Z9D3</accession>
<protein>
    <recommendedName>
        <fullName evidence="3">Transcriptional regulator</fullName>
    </recommendedName>
</protein>
<comment type="caution">
    <text evidence="1">The sequence shown here is derived from an EMBL/GenBank/DDBJ whole genome shotgun (WGS) entry which is preliminary data.</text>
</comment>
<proteinExistence type="predicted"/>
<reference evidence="1 2" key="1">
    <citation type="submission" date="2024-10" db="EMBL/GenBank/DDBJ databases">
        <title>The Natural Products Discovery Center: Release of the First 8490 Sequenced Strains for Exploring Actinobacteria Biosynthetic Diversity.</title>
        <authorList>
            <person name="Kalkreuter E."/>
            <person name="Kautsar S.A."/>
            <person name="Yang D."/>
            <person name="Bader C.D."/>
            <person name="Teijaro C.N."/>
            <person name="Fluegel L."/>
            <person name="Davis C.M."/>
            <person name="Simpson J.R."/>
            <person name="Lauterbach L."/>
            <person name="Steele A.D."/>
            <person name="Gui C."/>
            <person name="Meng S."/>
            <person name="Li G."/>
            <person name="Viehrig K."/>
            <person name="Ye F."/>
            <person name="Su P."/>
            <person name="Kiefer A.F."/>
            <person name="Nichols A."/>
            <person name="Cepeda A.J."/>
            <person name="Yan W."/>
            <person name="Fan B."/>
            <person name="Jiang Y."/>
            <person name="Adhikari A."/>
            <person name="Zheng C.-J."/>
            <person name="Schuster L."/>
            <person name="Cowan T.M."/>
            <person name="Smanski M.J."/>
            <person name="Chevrette M.G."/>
            <person name="De Carvalho L.P.S."/>
            <person name="Shen B."/>
        </authorList>
    </citation>
    <scope>NUCLEOTIDE SEQUENCE [LARGE SCALE GENOMIC DNA]</scope>
    <source>
        <strain evidence="1 2">NPDC013366</strain>
    </source>
</reference>
<organism evidence="1 2">
    <name type="scientific">Streptomyces eurythermus</name>
    <dbReference type="NCBI Taxonomy" id="42237"/>
    <lineage>
        <taxon>Bacteria</taxon>
        <taxon>Bacillati</taxon>
        <taxon>Actinomycetota</taxon>
        <taxon>Actinomycetes</taxon>
        <taxon>Kitasatosporales</taxon>
        <taxon>Streptomycetaceae</taxon>
        <taxon>Streptomyces</taxon>
    </lineage>
</organism>
<evidence type="ECO:0008006" key="3">
    <source>
        <dbReference type="Google" id="ProtNLM"/>
    </source>
</evidence>
<evidence type="ECO:0000313" key="2">
    <source>
        <dbReference type="Proteomes" id="UP001603418"/>
    </source>
</evidence>
<keyword evidence="2" id="KW-1185">Reference proteome</keyword>